<reference evidence="1" key="1">
    <citation type="submission" date="2022-10" db="EMBL/GenBank/DDBJ databases">
        <title>The complete genomes of actinobacterial strains from the NBC collection.</title>
        <authorList>
            <person name="Joergensen T.S."/>
            <person name="Alvarez Arevalo M."/>
            <person name="Sterndorff E.B."/>
            <person name="Faurdal D."/>
            <person name="Vuksanovic O."/>
            <person name="Mourched A.-S."/>
            <person name="Charusanti P."/>
            <person name="Shaw S."/>
            <person name="Blin K."/>
            <person name="Weber T."/>
        </authorList>
    </citation>
    <scope>NUCLEOTIDE SEQUENCE</scope>
    <source>
        <strain evidence="1">NBC 01771</strain>
    </source>
</reference>
<dbReference type="Proteomes" id="UP001348369">
    <property type="component" value="Chromosome"/>
</dbReference>
<proteinExistence type="predicted"/>
<keyword evidence="2" id="KW-1185">Reference proteome</keyword>
<protein>
    <submittedName>
        <fullName evidence="1">YbaB/EbfC family nucleoid-associated protein</fullName>
    </submittedName>
</protein>
<evidence type="ECO:0000313" key="1">
    <source>
        <dbReference type="EMBL" id="WSC03100.1"/>
    </source>
</evidence>
<organism evidence="1 2">
    <name type="scientific">Streptomyces scopuliridis</name>
    <dbReference type="NCBI Taxonomy" id="452529"/>
    <lineage>
        <taxon>Bacteria</taxon>
        <taxon>Bacillati</taxon>
        <taxon>Actinomycetota</taxon>
        <taxon>Actinomycetes</taxon>
        <taxon>Kitasatosporales</taxon>
        <taxon>Streptomycetaceae</taxon>
        <taxon>Streptomyces</taxon>
    </lineage>
</organism>
<dbReference type="EMBL" id="CP109109">
    <property type="protein sequence ID" value="WSC03100.1"/>
    <property type="molecule type" value="Genomic_DNA"/>
</dbReference>
<gene>
    <name evidence="1" type="ORF">OG835_18000</name>
</gene>
<name>A0ACD4ZY15_9ACTN</name>
<evidence type="ECO:0000313" key="2">
    <source>
        <dbReference type="Proteomes" id="UP001348369"/>
    </source>
</evidence>
<sequence length="111" mass="11480">MIPGGGQPNMQELLQQAQKMQQDLARAQEELADAEVEGQAGGGLVKATVNGSGELRALVIDPKAVDPEDTETLADLVVAAVHAANDNAQQLQQEKLGPLAQGLGGMPGLPF</sequence>
<accession>A0ACD4ZY15</accession>